<evidence type="ECO:0000313" key="2">
    <source>
        <dbReference type="EMBL" id="UWE04709.1"/>
    </source>
</evidence>
<protein>
    <submittedName>
        <fullName evidence="2">DUF2905 domain-containing protein</fullName>
    </submittedName>
</protein>
<organism evidence="2 3">
    <name type="scientific">Laceyella sacchari</name>
    <name type="common">Thermoactinomyces thalpophilus</name>
    <dbReference type="NCBI Taxonomy" id="37482"/>
    <lineage>
        <taxon>Bacteria</taxon>
        <taxon>Bacillati</taxon>
        <taxon>Bacillota</taxon>
        <taxon>Bacilli</taxon>
        <taxon>Bacillales</taxon>
        <taxon>Thermoactinomycetaceae</taxon>
        <taxon>Laceyella</taxon>
    </lineage>
</organism>
<dbReference type="RefSeq" id="WP_022736087.1">
    <property type="nucleotide sequence ID" value="NZ_CP103866.1"/>
</dbReference>
<proteinExistence type="predicted"/>
<dbReference type="Proteomes" id="UP001058650">
    <property type="component" value="Chromosome"/>
</dbReference>
<name>A0ABY5U4Z7_LACSH</name>
<evidence type="ECO:0000313" key="3">
    <source>
        <dbReference type="Proteomes" id="UP001058650"/>
    </source>
</evidence>
<feature type="transmembrane region" description="Helical" evidence="1">
    <location>
        <begin position="45"/>
        <end position="68"/>
    </location>
</feature>
<accession>A0ABY5U4Z7</accession>
<keyword evidence="1" id="KW-0472">Membrane</keyword>
<gene>
    <name evidence="2" type="ORF">NYR52_06130</name>
</gene>
<keyword evidence="1" id="KW-1133">Transmembrane helix</keyword>
<dbReference type="PANTHER" id="PTHR36443:SF1">
    <property type="entry name" value="BSR5223 PROTEIN"/>
    <property type="match status" value="1"/>
</dbReference>
<feature type="transmembrane region" description="Helical" evidence="1">
    <location>
        <begin position="7"/>
        <end position="25"/>
    </location>
</feature>
<dbReference type="PANTHER" id="PTHR36443">
    <property type="entry name" value="BSR5223 PROTEIN"/>
    <property type="match status" value="1"/>
</dbReference>
<keyword evidence="3" id="KW-1185">Reference proteome</keyword>
<dbReference type="Pfam" id="PF11146">
    <property type="entry name" value="DUF2905"/>
    <property type="match status" value="1"/>
</dbReference>
<sequence>MNPVAKTFIIIGVILVVVGLIWQVGGKYLPLGRLPGDVVVEKEQVKIYFPIMTCILISVILSLISYLIRFFR</sequence>
<dbReference type="InterPro" id="IPR021320">
    <property type="entry name" value="DUF2905"/>
</dbReference>
<evidence type="ECO:0000256" key="1">
    <source>
        <dbReference type="SAM" id="Phobius"/>
    </source>
</evidence>
<dbReference type="EMBL" id="CP103866">
    <property type="protein sequence ID" value="UWE04709.1"/>
    <property type="molecule type" value="Genomic_DNA"/>
</dbReference>
<reference evidence="2" key="1">
    <citation type="submission" date="2022-08" db="EMBL/GenBank/DDBJ databases">
        <title>The complete genome sequence of the thermophilic bacterium Laceyella sacchari FBKL4.010 reveals the basis for tetramethylpyrazine biosynthesis in Moutai-flavor Daqu.</title>
        <authorList>
            <person name="Li D."/>
            <person name="Huang W."/>
            <person name="Wang C."/>
            <person name="Qiu S."/>
        </authorList>
    </citation>
    <scope>NUCLEOTIDE SEQUENCE</scope>
    <source>
        <strain evidence="2">FBKL4.014</strain>
    </source>
</reference>
<keyword evidence="1" id="KW-0812">Transmembrane</keyword>